<keyword evidence="7 8" id="KW-0472">Membrane</keyword>
<evidence type="ECO:0000256" key="8">
    <source>
        <dbReference type="SAM" id="Phobius"/>
    </source>
</evidence>
<dbReference type="AlphaFoldDB" id="T1GGL0"/>
<keyword evidence="10" id="KW-1185">Reference proteome</keyword>
<keyword evidence="3" id="KW-0813">Transport</keyword>
<organism evidence="9 10">
    <name type="scientific">Megaselia scalaris</name>
    <name type="common">Humpbacked fly</name>
    <name type="synonym">Phora scalaris</name>
    <dbReference type="NCBI Taxonomy" id="36166"/>
    <lineage>
        <taxon>Eukaryota</taxon>
        <taxon>Metazoa</taxon>
        <taxon>Ecdysozoa</taxon>
        <taxon>Arthropoda</taxon>
        <taxon>Hexapoda</taxon>
        <taxon>Insecta</taxon>
        <taxon>Pterygota</taxon>
        <taxon>Neoptera</taxon>
        <taxon>Endopterygota</taxon>
        <taxon>Diptera</taxon>
        <taxon>Brachycera</taxon>
        <taxon>Muscomorpha</taxon>
        <taxon>Platypezoidea</taxon>
        <taxon>Phoridae</taxon>
        <taxon>Megaseliini</taxon>
        <taxon>Megaselia</taxon>
    </lineage>
</organism>
<evidence type="ECO:0000256" key="2">
    <source>
        <dbReference type="ARBA" id="ARBA00006459"/>
    </source>
</evidence>
<dbReference type="EMBL" id="CAQQ02098123">
    <property type="status" value="NOT_ANNOTATED_CDS"/>
    <property type="molecule type" value="Genomic_DNA"/>
</dbReference>
<evidence type="ECO:0000256" key="3">
    <source>
        <dbReference type="ARBA" id="ARBA00022448"/>
    </source>
</evidence>
<evidence type="ECO:0000256" key="6">
    <source>
        <dbReference type="ARBA" id="ARBA00022989"/>
    </source>
</evidence>
<name>T1GGL0_MEGSC</name>
<evidence type="ECO:0000313" key="10">
    <source>
        <dbReference type="Proteomes" id="UP000015102"/>
    </source>
</evidence>
<evidence type="ECO:0000256" key="1">
    <source>
        <dbReference type="ARBA" id="ARBA00004141"/>
    </source>
</evidence>
<dbReference type="SUPFAM" id="SSF161070">
    <property type="entry name" value="SNF-like"/>
    <property type="match status" value="1"/>
</dbReference>
<protein>
    <submittedName>
        <fullName evidence="9">Uncharacterized protein</fullName>
    </submittedName>
</protein>
<reference evidence="10" key="1">
    <citation type="submission" date="2013-02" db="EMBL/GenBank/DDBJ databases">
        <authorList>
            <person name="Hughes D."/>
        </authorList>
    </citation>
    <scope>NUCLEOTIDE SEQUENCE</scope>
    <source>
        <strain>Durham</strain>
        <strain evidence="10">NC isolate 2 -- Noor lab</strain>
    </source>
</reference>
<dbReference type="InterPro" id="IPR000175">
    <property type="entry name" value="Na/ntran_symport"/>
</dbReference>
<comment type="subcellular location">
    <subcellularLocation>
        <location evidence="1">Membrane</location>
        <topology evidence="1">Multi-pass membrane protein</topology>
    </subcellularLocation>
</comment>
<feature type="transmembrane region" description="Helical" evidence="8">
    <location>
        <begin position="49"/>
        <end position="68"/>
    </location>
</feature>
<dbReference type="GO" id="GO:0015293">
    <property type="term" value="F:symporter activity"/>
    <property type="evidence" value="ECO:0007669"/>
    <property type="project" value="UniProtKB-KW"/>
</dbReference>
<keyword evidence="4 8" id="KW-0812">Transmembrane</keyword>
<evidence type="ECO:0000313" key="9">
    <source>
        <dbReference type="EnsemblMetazoa" id="MESCA002532-PA"/>
    </source>
</evidence>
<sequence>MAIKADKQLALNFNEGVLLQTIEKVQAATAGNNCTKIQVFPFIALENGGGAFVIPYIIALLIALCQFSRKGSVQIYERHWIWTNIYHNCSDNVLCHNYGFGFNILCSFFQLSTSMDLLQG</sequence>
<comment type="similarity">
    <text evidence="2">Belongs to the sodium:neurotransmitter symporter (SNF) (TC 2.A.22) family.</text>
</comment>
<dbReference type="EnsemblMetazoa" id="MESCA002532-RA">
    <property type="protein sequence ID" value="MESCA002532-PA"/>
    <property type="gene ID" value="MESCA002532"/>
</dbReference>
<accession>T1GGL0</accession>
<keyword evidence="6 8" id="KW-1133">Transmembrane helix</keyword>
<evidence type="ECO:0000256" key="5">
    <source>
        <dbReference type="ARBA" id="ARBA00022847"/>
    </source>
</evidence>
<dbReference type="InterPro" id="IPR037272">
    <property type="entry name" value="SNS_sf"/>
</dbReference>
<dbReference type="Proteomes" id="UP000015102">
    <property type="component" value="Unassembled WGS sequence"/>
</dbReference>
<proteinExistence type="inferred from homology"/>
<dbReference type="GO" id="GO:0016020">
    <property type="term" value="C:membrane"/>
    <property type="evidence" value="ECO:0007669"/>
    <property type="project" value="UniProtKB-SubCell"/>
</dbReference>
<keyword evidence="5" id="KW-0769">Symport</keyword>
<dbReference type="Pfam" id="PF00209">
    <property type="entry name" value="SNF"/>
    <property type="match status" value="1"/>
</dbReference>
<reference evidence="9" key="2">
    <citation type="submission" date="2015-06" db="UniProtKB">
        <authorList>
            <consortium name="EnsemblMetazoa"/>
        </authorList>
    </citation>
    <scope>IDENTIFICATION</scope>
</reference>
<evidence type="ECO:0000256" key="7">
    <source>
        <dbReference type="ARBA" id="ARBA00023136"/>
    </source>
</evidence>
<dbReference type="HOGENOM" id="CLU_2052285_0_0_1"/>
<evidence type="ECO:0000256" key="4">
    <source>
        <dbReference type="ARBA" id="ARBA00022692"/>
    </source>
</evidence>
<dbReference type="STRING" id="36166.T1GGL0"/>